<keyword evidence="2" id="KW-1133">Transmembrane helix</keyword>
<keyword evidence="4" id="KW-1185">Reference proteome</keyword>
<dbReference type="AlphaFoldDB" id="A0A5P1EDL5"/>
<protein>
    <submittedName>
        <fullName evidence="3">Uncharacterized protein</fullName>
    </submittedName>
</protein>
<sequence length="173" mass="20199">MIEALNKEDENVRIMSSTSSQQSSSSYCRIMSSTSSQQSSSSKRARFFDKRLYATMWNRPPPYEIPNFFCGIPVQMKTSYTLRHPCRRFGICATNTCNCWTWLDHGEVPSYAHDSMNIFIRKFEELSIENEKLRSRIHNEENGIWKKHIQEEGFLLGIFVGFMMSIFLVIISK</sequence>
<feature type="region of interest" description="Disordered" evidence="1">
    <location>
        <begin position="1"/>
        <end position="26"/>
    </location>
</feature>
<proteinExistence type="predicted"/>
<reference evidence="4" key="1">
    <citation type="journal article" date="2017" name="Nat. Commun.">
        <title>The asparagus genome sheds light on the origin and evolution of a young Y chromosome.</title>
        <authorList>
            <person name="Harkess A."/>
            <person name="Zhou J."/>
            <person name="Xu C."/>
            <person name="Bowers J.E."/>
            <person name="Van der Hulst R."/>
            <person name="Ayyampalayam S."/>
            <person name="Mercati F."/>
            <person name="Riccardi P."/>
            <person name="McKain M.R."/>
            <person name="Kakrana A."/>
            <person name="Tang H."/>
            <person name="Ray J."/>
            <person name="Groenendijk J."/>
            <person name="Arikit S."/>
            <person name="Mathioni S.M."/>
            <person name="Nakano M."/>
            <person name="Shan H."/>
            <person name="Telgmann-Rauber A."/>
            <person name="Kanno A."/>
            <person name="Yue Z."/>
            <person name="Chen H."/>
            <person name="Li W."/>
            <person name="Chen Y."/>
            <person name="Xu X."/>
            <person name="Zhang Y."/>
            <person name="Luo S."/>
            <person name="Chen H."/>
            <person name="Gao J."/>
            <person name="Mao Z."/>
            <person name="Pires J.C."/>
            <person name="Luo M."/>
            <person name="Kudrna D."/>
            <person name="Wing R.A."/>
            <person name="Meyers B.C."/>
            <person name="Yi K."/>
            <person name="Kong H."/>
            <person name="Lavrijsen P."/>
            <person name="Sunseri F."/>
            <person name="Falavigna A."/>
            <person name="Ye Y."/>
            <person name="Leebens-Mack J.H."/>
            <person name="Chen G."/>
        </authorList>
    </citation>
    <scope>NUCLEOTIDE SEQUENCE [LARGE SCALE GENOMIC DNA]</scope>
    <source>
        <strain evidence="4">cv. DH0086</strain>
    </source>
</reference>
<organism evidence="3 4">
    <name type="scientific">Asparagus officinalis</name>
    <name type="common">Garden asparagus</name>
    <dbReference type="NCBI Taxonomy" id="4686"/>
    <lineage>
        <taxon>Eukaryota</taxon>
        <taxon>Viridiplantae</taxon>
        <taxon>Streptophyta</taxon>
        <taxon>Embryophyta</taxon>
        <taxon>Tracheophyta</taxon>
        <taxon>Spermatophyta</taxon>
        <taxon>Magnoliopsida</taxon>
        <taxon>Liliopsida</taxon>
        <taxon>Asparagales</taxon>
        <taxon>Asparagaceae</taxon>
        <taxon>Asparagoideae</taxon>
        <taxon>Asparagus</taxon>
    </lineage>
</organism>
<evidence type="ECO:0000313" key="4">
    <source>
        <dbReference type="Proteomes" id="UP000243459"/>
    </source>
</evidence>
<accession>A0A5P1EDL5</accession>
<gene>
    <name evidence="3" type="ORF">A4U43_C07F20930</name>
</gene>
<evidence type="ECO:0000313" key="3">
    <source>
        <dbReference type="EMBL" id="ONK63985.1"/>
    </source>
</evidence>
<name>A0A5P1EDL5_ASPOF</name>
<feature type="compositionally biased region" description="Low complexity" evidence="1">
    <location>
        <begin position="13"/>
        <end position="26"/>
    </location>
</feature>
<dbReference type="Proteomes" id="UP000243459">
    <property type="component" value="Chromosome 7"/>
</dbReference>
<keyword evidence="2" id="KW-0472">Membrane</keyword>
<dbReference type="Gramene" id="ONK63985">
    <property type="protein sequence ID" value="ONK63985"/>
    <property type="gene ID" value="A4U43_C07F20930"/>
</dbReference>
<dbReference type="EMBL" id="CM007387">
    <property type="protein sequence ID" value="ONK63985.1"/>
    <property type="molecule type" value="Genomic_DNA"/>
</dbReference>
<keyword evidence="2" id="KW-0812">Transmembrane</keyword>
<feature type="transmembrane region" description="Helical" evidence="2">
    <location>
        <begin position="153"/>
        <end position="171"/>
    </location>
</feature>
<feature type="compositionally biased region" description="Basic and acidic residues" evidence="1">
    <location>
        <begin position="1"/>
        <end position="12"/>
    </location>
</feature>
<evidence type="ECO:0000256" key="1">
    <source>
        <dbReference type="SAM" id="MobiDB-lite"/>
    </source>
</evidence>
<evidence type="ECO:0000256" key="2">
    <source>
        <dbReference type="SAM" id="Phobius"/>
    </source>
</evidence>